<dbReference type="PROSITE" id="PS50030">
    <property type="entry name" value="UBA"/>
    <property type="match status" value="1"/>
</dbReference>
<name>A0AAW0MSA6_9GOBI</name>
<dbReference type="GO" id="GO:0036435">
    <property type="term" value="F:K48-linked polyubiquitin modification-dependent protein binding"/>
    <property type="evidence" value="ECO:0007669"/>
    <property type="project" value="TreeGrafter"/>
</dbReference>
<dbReference type="InterPro" id="IPR018997">
    <property type="entry name" value="PUB_domain"/>
</dbReference>
<evidence type="ECO:0000259" key="7">
    <source>
        <dbReference type="PROSITE" id="PS50089"/>
    </source>
</evidence>
<keyword evidence="2 4" id="KW-0863">Zinc-finger</keyword>
<evidence type="ECO:0000256" key="2">
    <source>
        <dbReference type="ARBA" id="ARBA00022771"/>
    </source>
</evidence>
<comment type="caution">
    <text evidence="10">The sequence shown here is derived from an EMBL/GenBank/DDBJ whole genome shotgun (WGS) entry which is preliminary data.</text>
</comment>
<dbReference type="Pfam" id="PF09409">
    <property type="entry name" value="PUB"/>
    <property type="match status" value="1"/>
</dbReference>
<dbReference type="PROSITE" id="PS01358">
    <property type="entry name" value="ZF_RANBP2_1"/>
    <property type="match status" value="1"/>
</dbReference>
<evidence type="ECO:0000256" key="4">
    <source>
        <dbReference type="PROSITE-ProRule" id="PRU00322"/>
    </source>
</evidence>
<dbReference type="GO" id="GO:1990450">
    <property type="term" value="F:linear polyubiquitin binding"/>
    <property type="evidence" value="ECO:0007669"/>
    <property type="project" value="TreeGrafter"/>
</dbReference>
<dbReference type="SMART" id="SM00547">
    <property type="entry name" value="ZnF_RBZ"/>
    <property type="match status" value="1"/>
</dbReference>
<dbReference type="GO" id="GO:0008270">
    <property type="term" value="F:zinc ion binding"/>
    <property type="evidence" value="ECO:0007669"/>
    <property type="project" value="UniProtKB-KW"/>
</dbReference>
<dbReference type="InterPro" id="IPR036339">
    <property type="entry name" value="PUB-like_dom_sf"/>
</dbReference>
<feature type="domain" description="RanBP2-type" evidence="9">
    <location>
        <begin position="332"/>
        <end position="361"/>
    </location>
</feature>
<dbReference type="Gene3D" id="3.30.40.10">
    <property type="entry name" value="Zinc/RING finger domain, C3HC4 (zinc finger)"/>
    <property type="match status" value="1"/>
</dbReference>
<feature type="domain" description="B box-type" evidence="8">
    <location>
        <begin position="277"/>
        <end position="323"/>
    </location>
</feature>
<feature type="region of interest" description="Disordered" evidence="5">
    <location>
        <begin position="454"/>
        <end position="483"/>
    </location>
</feature>
<dbReference type="SMART" id="SM00336">
    <property type="entry name" value="BBOX"/>
    <property type="match status" value="2"/>
</dbReference>
<dbReference type="GO" id="GO:0097039">
    <property type="term" value="P:protein linear polyubiquitination"/>
    <property type="evidence" value="ECO:0007669"/>
    <property type="project" value="TreeGrafter"/>
</dbReference>
<feature type="region of interest" description="Disordered" evidence="5">
    <location>
        <begin position="198"/>
        <end position="222"/>
    </location>
</feature>
<evidence type="ECO:0000313" key="10">
    <source>
        <dbReference type="EMBL" id="KAK7881213.1"/>
    </source>
</evidence>
<keyword evidence="1" id="KW-0479">Metal-binding</keyword>
<dbReference type="Pfam" id="PF25163">
    <property type="entry name" value="UBA_RNF31"/>
    <property type="match status" value="1"/>
</dbReference>
<dbReference type="GO" id="GO:0070530">
    <property type="term" value="F:K63-linked polyubiquitin modification-dependent protein binding"/>
    <property type="evidence" value="ECO:0007669"/>
    <property type="project" value="TreeGrafter"/>
</dbReference>
<dbReference type="Proteomes" id="UP001460270">
    <property type="component" value="Unassembled WGS sequence"/>
</dbReference>
<evidence type="ECO:0000313" key="11">
    <source>
        <dbReference type="Proteomes" id="UP001460270"/>
    </source>
</evidence>
<dbReference type="InterPro" id="IPR032065">
    <property type="entry name" value="RNF31-UBA"/>
</dbReference>
<dbReference type="GO" id="GO:0061630">
    <property type="term" value="F:ubiquitin protein ligase activity"/>
    <property type="evidence" value="ECO:0007669"/>
    <property type="project" value="TreeGrafter"/>
</dbReference>
<evidence type="ECO:0008006" key="12">
    <source>
        <dbReference type="Google" id="ProtNLM"/>
    </source>
</evidence>
<dbReference type="Pfam" id="PF16678">
    <property type="entry name" value="UBA_HOIP"/>
    <property type="match status" value="1"/>
</dbReference>
<dbReference type="SUPFAM" id="SSF143503">
    <property type="entry name" value="PUG domain-like"/>
    <property type="match status" value="1"/>
</dbReference>
<evidence type="ECO:0000259" key="8">
    <source>
        <dbReference type="PROSITE" id="PS50119"/>
    </source>
</evidence>
<dbReference type="InterPro" id="IPR026254">
    <property type="entry name" value="RNF31-like"/>
</dbReference>
<dbReference type="EMBL" id="JBBPFD010000022">
    <property type="protein sequence ID" value="KAK7881213.1"/>
    <property type="molecule type" value="Genomic_DNA"/>
</dbReference>
<feature type="domain" description="UBA" evidence="6">
    <location>
        <begin position="501"/>
        <end position="543"/>
    </location>
</feature>
<evidence type="ECO:0000256" key="3">
    <source>
        <dbReference type="ARBA" id="ARBA00022833"/>
    </source>
</evidence>
<evidence type="ECO:0000259" key="6">
    <source>
        <dbReference type="PROSITE" id="PS50030"/>
    </source>
</evidence>
<dbReference type="PANTHER" id="PTHR16004">
    <property type="entry name" value="RING FINGER PROTEIN 31-RELATED"/>
    <property type="match status" value="1"/>
</dbReference>
<dbReference type="InterPro" id="IPR015940">
    <property type="entry name" value="UBA"/>
</dbReference>
<keyword evidence="3" id="KW-0862">Zinc</keyword>
<dbReference type="PROSITE" id="PS50119">
    <property type="entry name" value="ZF_BBOX"/>
    <property type="match status" value="1"/>
</dbReference>
<evidence type="ECO:0000256" key="1">
    <source>
        <dbReference type="ARBA" id="ARBA00022723"/>
    </source>
</evidence>
<dbReference type="AlphaFoldDB" id="A0AAW0MSA6"/>
<dbReference type="SUPFAM" id="SSF57850">
    <property type="entry name" value="RING/U-box"/>
    <property type="match status" value="1"/>
</dbReference>
<proteinExistence type="predicted"/>
<reference evidence="11" key="1">
    <citation type="submission" date="2024-04" db="EMBL/GenBank/DDBJ databases">
        <title>Salinicola lusitanus LLJ914,a marine bacterium isolated from the Okinawa Trough.</title>
        <authorList>
            <person name="Li J."/>
        </authorList>
    </citation>
    <scope>NUCLEOTIDE SEQUENCE [LARGE SCALE GENOMIC DNA]</scope>
</reference>
<dbReference type="InterPro" id="IPR013083">
    <property type="entry name" value="Znf_RING/FYVE/PHD"/>
</dbReference>
<accession>A0AAW0MSA6</accession>
<dbReference type="Gene3D" id="6.10.140.1100">
    <property type="match status" value="1"/>
</dbReference>
<dbReference type="PROSITE" id="PS50199">
    <property type="entry name" value="ZF_RANBP2_2"/>
    <property type="match status" value="1"/>
</dbReference>
<organism evidence="10 11">
    <name type="scientific">Mugilogobius chulae</name>
    <name type="common">yellowstripe goby</name>
    <dbReference type="NCBI Taxonomy" id="88201"/>
    <lineage>
        <taxon>Eukaryota</taxon>
        <taxon>Metazoa</taxon>
        <taxon>Chordata</taxon>
        <taxon>Craniata</taxon>
        <taxon>Vertebrata</taxon>
        <taxon>Euteleostomi</taxon>
        <taxon>Actinopterygii</taxon>
        <taxon>Neopterygii</taxon>
        <taxon>Teleostei</taxon>
        <taxon>Neoteleostei</taxon>
        <taxon>Acanthomorphata</taxon>
        <taxon>Gobiaria</taxon>
        <taxon>Gobiiformes</taxon>
        <taxon>Gobioidei</taxon>
        <taxon>Gobiidae</taxon>
        <taxon>Gobionellinae</taxon>
        <taxon>Mugilogobius</taxon>
    </lineage>
</organism>
<feature type="domain" description="RING-type" evidence="7">
    <location>
        <begin position="627"/>
        <end position="676"/>
    </location>
</feature>
<dbReference type="Gene3D" id="1.10.8.10">
    <property type="entry name" value="DNA helicase RuvA subunit, C-terminal domain"/>
    <property type="match status" value="1"/>
</dbReference>
<sequence length="696" mass="78527">MEESRRRAESLLSTSGQVQEARADVQNLARLPGPLSEKYLHIEAEAMLRDNTAGKSKEEVLESLMRLSKALGILEKYGCNLTSPTRPKYWRSVKHNNPVFRTTVDAIQGGRAVLYLYGYTNQQIDGLSFPDEVSAPDVRKVAAVTVEVMTLRHEVDLLLKCAHPHPENFNNIFPFPIQEPEEEEEEFVDALVIPFKEESQPEVKPSPKTRPQPAPRIKTLPRPAKAPSVVSNCSVCGSTSTFVCSSCNSQSFCDACDDLCHRHPARSSHKREPILQPKQDLCSICGISVVQMLCSTCHKKLCQKCDGIYHAHPDRPGHTRLPMTTAKASRPPQSSWECRHCTTVNELRAILCSTCERPRLSPGQILFFFKRRVFFTFSFCFFYFIPCASLSTCSAHPPLPAPVRGREARVSPEEVYAALSVCSTTNPCDWLNSELPHLLDEICAVAASVQLSAAKDHGTSSGEDEDEAEEEETGPRLSRAEAKRAWLEAGGDTEAAVKQLLQDRQNKMRELQSLGFRDVQKCEEALRQSGGELRGALSLLQRPLLEPYHQRIWNLQPEPPINLRDPDRQRTCRRLLALYDLPSWGRCELVLSLLQEPDANYNLEDVIQAVKESPDREFIKRLLQNECGVCFSNFPRSKMRSLTSCQCSLCLECFQRHFTISVTEKHIRDMVCPACDEPDINDPEQLDNYFSTWTFS</sequence>
<protein>
    <recommendedName>
        <fullName evidence="12">RBR-type E3 ubiquitin transferase</fullName>
    </recommendedName>
</protein>
<gene>
    <name evidence="10" type="ORF">WMY93_029622</name>
</gene>
<dbReference type="SUPFAM" id="SSF57845">
    <property type="entry name" value="B-box zinc-binding domain"/>
    <property type="match status" value="1"/>
</dbReference>
<dbReference type="PROSITE" id="PS50089">
    <property type="entry name" value="ZF_RING_2"/>
    <property type="match status" value="1"/>
</dbReference>
<feature type="compositionally biased region" description="Acidic residues" evidence="5">
    <location>
        <begin position="462"/>
        <end position="472"/>
    </location>
</feature>
<dbReference type="SUPFAM" id="SSF46934">
    <property type="entry name" value="UBA-like"/>
    <property type="match status" value="1"/>
</dbReference>
<dbReference type="InterPro" id="IPR009060">
    <property type="entry name" value="UBA-like_sf"/>
</dbReference>
<dbReference type="InterPro" id="IPR057426">
    <property type="entry name" value="RNF31_UBA_3"/>
</dbReference>
<dbReference type="GO" id="GO:0071797">
    <property type="term" value="C:LUBAC complex"/>
    <property type="evidence" value="ECO:0007669"/>
    <property type="project" value="InterPro"/>
</dbReference>
<dbReference type="CDD" id="cd16631">
    <property type="entry name" value="mRING-HC-C4C4_RBR_HOIP"/>
    <property type="match status" value="1"/>
</dbReference>
<dbReference type="PANTHER" id="PTHR16004:SF5">
    <property type="entry name" value="E3 UBIQUITIN-PROTEIN LIGASE RNF31"/>
    <property type="match status" value="1"/>
</dbReference>
<evidence type="ECO:0000259" key="9">
    <source>
        <dbReference type="PROSITE" id="PS50199"/>
    </source>
</evidence>
<dbReference type="InterPro" id="IPR047541">
    <property type="entry name" value="RNF31_RBR_mRING-HC-like"/>
</dbReference>
<dbReference type="InterPro" id="IPR001841">
    <property type="entry name" value="Znf_RING"/>
</dbReference>
<evidence type="ECO:0000256" key="5">
    <source>
        <dbReference type="SAM" id="MobiDB-lite"/>
    </source>
</evidence>
<dbReference type="InterPro" id="IPR000315">
    <property type="entry name" value="Znf_B-box"/>
</dbReference>
<keyword evidence="11" id="KW-1185">Reference proteome</keyword>
<dbReference type="InterPro" id="IPR001876">
    <property type="entry name" value="Znf_RanBP2"/>
</dbReference>
<dbReference type="Gene3D" id="1.20.58.2190">
    <property type="match status" value="1"/>
</dbReference>